<keyword evidence="5 10" id="KW-0694">RNA-binding</keyword>
<dbReference type="Gene3D" id="1.10.260.30">
    <property type="entry name" value="Signal recognition particle, SRP54 subunit, M-domain"/>
    <property type="match status" value="1"/>
</dbReference>
<dbReference type="InterPro" id="IPR022941">
    <property type="entry name" value="SRP54"/>
</dbReference>
<evidence type="ECO:0000313" key="14">
    <source>
        <dbReference type="Proteomes" id="UP000033220"/>
    </source>
</evidence>
<dbReference type="SMART" id="SM00963">
    <property type="entry name" value="SRP54_N"/>
    <property type="match status" value="1"/>
</dbReference>
<dbReference type="PANTHER" id="PTHR11564:SF5">
    <property type="entry name" value="SIGNAL RECOGNITION PARTICLE SUBUNIT SRP54"/>
    <property type="match status" value="1"/>
</dbReference>
<feature type="region of interest" description="Disordered" evidence="11">
    <location>
        <begin position="18"/>
        <end position="39"/>
    </location>
</feature>
<dbReference type="GO" id="GO:0005525">
    <property type="term" value="F:GTP binding"/>
    <property type="evidence" value="ECO:0007669"/>
    <property type="project" value="UniProtKB-UniRule"/>
</dbReference>
<evidence type="ECO:0000256" key="2">
    <source>
        <dbReference type="ARBA" id="ARBA00005450"/>
    </source>
</evidence>
<dbReference type="NCBIfam" id="TIGR00959">
    <property type="entry name" value="ffh"/>
    <property type="match status" value="1"/>
</dbReference>
<dbReference type="Pfam" id="PF00448">
    <property type="entry name" value="SRP54"/>
    <property type="match status" value="1"/>
</dbReference>
<feature type="region of interest" description="Disordered" evidence="11">
    <location>
        <begin position="547"/>
        <end position="570"/>
    </location>
</feature>
<dbReference type="PANTHER" id="PTHR11564">
    <property type="entry name" value="SIGNAL RECOGNITION PARTICLE 54K PROTEIN SRP54"/>
    <property type="match status" value="1"/>
</dbReference>
<dbReference type="Pfam" id="PF02881">
    <property type="entry name" value="SRP54_N"/>
    <property type="match status" value="1"/>
</dbReference>
<dbReference type="AlphaFoldDB" id="H6SL77"/>
<evidence type="ECO:0000256" key="4">
    <source>
        <dbReference type="ARBA" id="ARBA00022801"/>
    </source>
</evidence>
<dbReference type="InterPro" id="IPR004125">
    <property type="entry name" value="Signal_recog_particle_SRP54_M"/>
</dbReference>
<keyword evidence="6 10" id="KW-0342">GTP-binding</keyword>
<evidence type="ECO:0000256" key="3">
    <source>
        <dbReference type="ARBA" id="ARBA00022741"/>
    </source>
</evidence>
<dbReference type="InterPro" id="IPR004780">
    <property type="entry name" value="SRP"/>
</dbReference>
<dbReference type="Gene3D" id="3.40.50.300">
    <property type="entry name" value="P-loop containing nucleotide triphosphate hydrolases"/>
    <property type="match status" value="1"/>
</dbReference>
<comment type="similarity">
    <text evidence="2 10">Belongs to the GTP-binding SRP family. SRP54 subfamily.</text>
</comment>
<comment type="function">
    <text evidence="10">Involved in targeting and insertion of nascent membrane proteins into the cytoplasmic membrane. Binds to the hydrophobic signal sequence of the ribosome-nascent chain (RNC) as it emerges from the ribosomes. The SRP-RNC complex is then targeted to the cytoplasmic membrane where it interacts with the SRP receptor FtsY. Interaction with FtsY leads to the transfer of the RNC complex to the Sec translocase for insertion into the membrane, the hydrolysis of GTP by both Ffh and FtsY, and the dissociation of the SRP-FtsY complex into the individual components.</text>
</comment>
<dbReference type="CDD" id="cd18539">
    <property type="entry name" value="SRP_G"/>
    <property type="match status" value="1"/>
</dbReference>
<gene>
    <name evidence="10" type="primary">ffh</name>
    <name evidence="13" type="ORF">RSPPHO_02116</name>
</gene>
<evidence type="ECO:0000259" key="12">
    <source>
        <dbReference type="PROSITE" id="PS00300"/>
    </source>
</evidence>
<dbReference type="InterPro" id="IPR036891">
    <property type="entry name" value="Signal_recog_part_SRP54_M_sf"/>
</dbReference>
<dbReference type="STRING" id="1150469.RSPPHO_02116"/>
<protein>
    <recommendedName>
        <fullName evidence="10">Signal recognition particle protein</fullName>
        <ecNumber evidence="10">3.6.5.4</ecNumber>
    </recommendedName>
    <alternativeName>
        <fullName evidence="10">Fifty-four homolog</fullName>
    </alternativeName>
</protein>
<dbReference type="Proteomes" id="UP000033220">
    <property type="component" value="Chromosome DSM 122"/>
</dbReference>
<feature type="binding site" evidence="10">
    <location>
        <begin position="335"/>
        <end position="338"/>
    </location>
    <ligand>
        <name>GTP</name>
        <dbReference type="ChEBI" id="CHEBI:37565"/>
    </ligand>
</feature>
<dbReference type="PATRIC" id="fig|1150469.3.peg.2383"/>
<comment type="subunit">
    <text evidence="10">Part of the signal recognition particle protein translocation system, which is composed of SRP and FtsY. SRP is a ribonucleoprotein composed of Ffh and a 4.5S RNA molecule.</text>
</comment>
<dbReference type="GO" id="GO:0006614">
    <property type="term" value="P:SRP-dependent cotranslational protein targeting to membrane"/>
    <property type="evidence" value="ECO:0007669"/>
    <property type="project" value="InterPro"/>
</dbReference>
<dbReference type="EMBL" id="HE663493">
    <property type="protein sequence ID" value="CCG08742.1"/>
    <property type="molecule type" value="Genomic_DNA"/>
</dbReference>
<evidence type="ECO:0000313" key="13">
    <source>
        <dbReference type="EMBL" id="CCG08742.1"/>
    </source>
</evidence>
<keyword evidence="3 10" id="KW-0547">Nucleotide-binding</keyword>
<dbReference type="InterPro" id="IPR000897">
    <property type="entry name" value="SRP54_GTPase_dom"/>
</dbReference>
<feature type="domain" description="SRP54-type proteins GTP-binding" evidence="12">
    <location>
        <begin position="356"/>
        <end position="369"/>
    </location>
</feature>
<dbReference type="SUPFAM" id="SSF52540">
    <property type="entry name" value="P-loop containing nucleoside triphosphate hydrolases"/>
    <property type="match status" value="1"/>
</dbReference>
<dbReference type="GO" id="GO:0003924">
    <property type="term" value="F:GTPase activity"/>
    <property type="evidence" value="ECO:0007669"/>
    <property type="project" value="UniProtKB-UniRule"/>
</dbReference>
<keyword evidence="4 10" id="KW-0378">Hydrolase</keyword>
<dbReference type="eggNOG" id="COG0541">
    <property type="taxonomic scope" value="Bacteria"/>
</dbReference>
<dbReference type="InterPro" id="IPR027417">
    <property type="entry name" value="P-loop_NTPase"/>
</dbReference>
<evidence type="ECO:0000256" key="8">
    <source>
        <dbReference type="ARBA" id="ARBA00023274"/>
    </source>
</evidence>
<evidence type="ECO:0000256" key="6">
    <source>
        <dbReference type="ARBA" id="ARBA00023134"/>
    </source>
</evidence>
<evidence type="ECO:0000256" key="11">
    <source>
        <dbReference type="SAM" id="MobiDB-lite"/>
    </source>
</evidence>
<dbReference type="InterPro" id="IPR003593">
    <property type="entry name" value="AAA+_ATPase"/>
</dbReference>
<dbReference type="PROSITE" id="PS00300">
    <property type="entry name" value="SRP54"/>
    <property type="match status" value="1"/>
</dbReference>
<dbReference type="Pfam" id="PF02978">
    <property type="entry name" value="SRP_SPB"/>
    <property type="match status" value="1"/>
</dbReference>
<reference evidence="13 14" key="1">
    <citation type="submission" date="2012-02" db="EMBL/GenBank/DDBJ databases">
        <title>Shotgun genome sequence of Phaeospirillum photometricum DSM 122.</title>
        <authorList>
            <person name="Duquesne K."/>
            <person name="Sturgis J."/>
        </authorList>
    </citation>
    <scope>NUCLEOTIDE SEQUENCE [LARGE SCALE GENOMIC DNA]</scope>
    <source>
        <strain evidence="14">DSM122</strain>
    </source>
</reference>
<feature type="binding site" evidence="10">
    <location>
        <begin position="277"/>
        <end position="281"/>
    </location>
    <ligand>
        <name>GTP</name>
        <dbReference type="ChEBI" id="CHEBI:37565"/>
    </ligand>
</feature>
<feature type="binding site" evidence="10">
    <location>
        <begin position="194"/>
        <end position="201"/>
    </location>
    <ligand>
        <name>GTP</name>
        <dbReference type="ChEBI" id="CHEBI:37565"/>
    </ligand>
</feature>
<dbReference type="InterPro" id="IPR042101">
    <property type="entry name" value="SRP54_N_sf"/>
</dbReference>
<evidence type="ECO:0000256" key="10">
    <source>
        <dbReference type="HAMAP-Rule" id="MF_00306"/>
    </source>
</evidence>
<evidence type="ECO:0000256" key="1">
    <source>
        <dbReference type="ARBA" id="ARBA00004515"/>
    </source>
</evidence>
<keyword evidence="8 10" id="KW-0687">Ribonucleoprotein</keyword>
<dbReference type="HAMAP" id="MF_00306">
    <property type="entry name" value="SRP54"/>
    <property type="match status" value="1"/>
</dbReference>
<proteinExistence type="inferred from homology"/>
<sequence>MTLAGRWITLPPPAVRPAAPEDRVVPLSDDPSSLRGGPPVREDRALALVSFVLTPRVLAASTSTIQFPTGELKRDGHESMFEGLSGRLSGVFDKLTRRSSLTEADVDEAMREVRVALLDADVALPVVKRFIAQVKEEAIGQQVIRSVTPGQMVVKIVHDALVAMLAGDGDAEPDPMMLGIDIAHTPPVPILMVGLQGSGKTTSSAKIGLRIKTRERKKVLLASLDVYRPAAQQQLAILGEQTGIDTLPIVVGQMPVAIAERAMKEARAGGYDVVILDTAGRLHIDEVLMAEVAAVRELVRPHETLLVTDAMTGQDAVTIASEFNEKVGITGIVLTRVDGDSRGGAALSMRAVTGVPVKLMGIGEKMEDLDAFHPQRVAGRILDMGDIVSLVEKAAQTIELEDAERMAKRMAEGKFDLEDLLAQLRQIKRMGDVKGLLGMMPGISKMQRQMAETQIDDKMIPRQEAIILSMTLKERRTPEIIKASRKKRIAAGSGTTIPEVNRLLKQHEQMATVMKRLKKLGGRKGLMNMLKEMETGDAPDMGALARALGAPGGPGGLPPGLAMRPGKRKR</sequence>
<dbReference type="KEGG" id="rpm:RSPPHO_02116"/>
<dbReference type="GO" id="GO:0008312">
    <property type="term" value="F:7S RNA binding"/>
    <property type="evidence" value="ECO:0007669"/>
    <property type="project" value="InterPro"/>
</dbReference>
<dbReference type="SMART" id="SM00962">
    <property type="entry name" value="SRP54"/>
    <property type="match status" value="1"/>
</dbReference>
<dbReference type="HOGENOM" id="CLU_009301_6_0_5"/>
<evidence type="ECO:0000256" key="5">
    <source>
        <dbReference type="ARBA" id="ARBA00022884"/>
    </source>
</evidence>
<dbReference type="GO" id="GO:0005886">
    <property type="term" value="C:plasma membrane"/>
    <property type="evidence" value="ECO:0007669"/>
    <property type="project" value="UniProtKB-SubCell"/>
</dbReference>
<keyword evidence="10" id="KW-0963">Cytoplasm</keyword>
<dbReference type="EC" id="3.6.5.4" evidence="10"/>
<dbReference type="Gene3D" id="1.20.120.140">
    <property type="entry name" value="Signal recognition particle SRP54, nucleotide-binding domain"/>
    <property type="match status" value="1"/>
</dbReference>
<dbReference type="SMART" id="SM00382">
    <property type="entry name" value="AAA"/>
    <property type="match status" value="1"/>
</dbReference>
<dbReference type="GO" id="GO:0048500">
    <property type="term" value="C:signal recognition particle"/>
    <property type="evidence" value="ECO:0007669"/>
    <property type="project" value="UniProtKB-UniRule"/>
</dbReference>
<dbReference type="InterPro" id="IPR013822">
    <property type="entry name" value="Signal_recog_particl_SRP54_hlx"/>
</dbReference>
<accession>H6SL77</accession>
<keyword evidence="7 10" id="KW-0733">Signal recognition particle</keyword>
<comment type="catalytic activity">
    <reaction evidence="9 10">
        <text>GTP + H2O = GDP + phosphate + H(+)</text>
        <dbReference type="Rhea" id="RHEA:19669"/>
        <dbReference type="ChEBI" id="CHEBI:15377"/>
        <dbReference type="ChEBI" id="CHEBI:15378"/>
        <dbReference type="ChEBI" id="CHEBI:37565"/>
        <dbReference type="ChEBI" id="CHEBI:43474"/>
        <dbReference type="ChEBI" id="CHEBI:58189"/>
        <dbReference type="EC" id="3.6.5.4"/>
    </reaction>
</comment>
<organism evidence="13 14">
    <name type="scientific">Pararhodospirillum photometricum DSM 122</name>
    <dbReference type="NCBI Taxonomy" id="1150469"/>
    <lineage>
        <taxon>Bacteria</taxon>
        <taxon>Pseudomonadati</taxon>
        <taxon>Pseudomonadota</taxon>
        <taxon>Alphaproteobacteria</taxon>
        <taxon>Rhodospirillales</taxon>
        <taxon>Rhodospirillaceae</taxon>
        <taxon>Pararhodospirillum</taxon>
    </lineage>
</organism>
<comment type="domain">
    <text evidence="10">Composed of three domains: the N-terminal N domain, which is responsible for interactions with the ribosome, the central G domain, which binds GTP, and the C-terminal M domain, which binds the RNA and the signal sequence of the RNC.</text>
</comment>
<name>H6SL77_PARPM</name>
<keyword evidence="14" id="KW-1185">Reference proteome</keyword>
<dbReference type="SUPFAM" id="SSF47446">
    <property type="entry name" value="Signal peptide-binding domain"/>
    <property type="match status" value="1"/>
</dbReference>
<comment type="subcellular location">
    <subcellularLocation>
        <location evidence="1">Cell inner membrane</location>
        <topology evidence="1">Peripheral membrane protein</topology>
        <orientation evidence="1">Cytoplasmic side</orientation>
    </subcellularLocation>
    <subcellularLocation>
        <location evidence="10">Cytoplasm</location>
    </subcellularLocation>
    <text evidence="10">The SRP-RNC complex is targeted to the cytoplasmic membrane.</text>
</comment>
<evidence type="ECO:0000256" key="7">
    <source>
        <dbReference type="ARBA" id="ARBA00023135"/>
    </source>
</evidence>
<evidence type="ECO:0000256" key="9">
    <source>
        <dbReference type="ARBA" id="ARBA00048027"/>
    </source>
</evidence>